<feature type="domain" description="Prolyl 4-hydroxylase alpha subunit Fe(2+) 2OG dioxygenase" evidence="1">
    <location>
        <begin position="25"/>
        <end position="133"/>
    </location>
</feature>
<dbReference type="Gene3D" id="2.60.120.620">
    <property type="entry name" value="q2cbj1_9rhob like domain"/>
    <property type="match status" value="1"/>
</dbReference>
<organism evidence="2 3">
    <name type="scientific">Corynebacterium glyciniphilum AJ 3170</name>
    <dbReference type="NCBI Taxonomy" id="1404245"/>
    <lineage>
        <taxon>Bacteria</taxon>
        <taxon>Bacillati</taxon>
        <taxon>Actinomycetota</taxon>
        <taxon>Actinomycetes</taxon>
        <taxon>Mycobacteriales</taxon>
        <taxon>Corynebacteriaceae</taxon>
        <taxon>Corynebacterium</taxon>
    </lineage>
</organism>
<dbReference type="EMBL" id="CP006843">
    <property type="protein sequence ID" value="AHW65683.1"/>
    <property type="molecule type" value="Genomic_DNA"/>
</dbReference>
<dbReference type="RefSeq" id="WP_227590470.1">
    <property type="nucleotide sequence ID" value="NZ_CP006843.1"/>
</dbReference>
<gene>
    <name evidence="2" type="ORF">CGLY_16550</name>
</gene>
<proteinExistence type="predicted"/>
<evidence type="ECO:0000313" key="2">
    <source>
        <dbReference type="EMBL" id="AHW65683.1"/>
    </source>
</evidence>
<evidence type="ECO:0000259" key="1">
    <source>
        <dbReference type="Pfam" id="PF13640"/>
    </source>
</evidence>
<evidence type="ECO:0000313" key="3">
    <source>
        <dbReference type="Proteomes" id="UP000023703"/>
    </source>
</evidence>
<dbReference type="HOGENOM" id="CLU_155102_0_0_11"/>
<dbReference type="InterPro" id="IPR044862">
    <property type="entry name" value="Pro_4_hyd_alph_FE2OG_OXY"/>
</dbReference>
<accession>X5DR45</accession>
<dbReference type="Proteomes" id="UP000023703">
    <property type="component" value="Plasmid pCgly1"/>
</dbReference>
<sequence length="136" mass="15563">MQDTRLFGEYEQDWDAFTLTPWCHPAGSRLGWHTDLLDSGPTRVGAFTWYLNDDWDYDWGGHLQIIDRDHSDVEMVSQASWKGKTPSVSSSIPDVIPPRANRFVAFKSGTWHSVSRVDLTAGDRMRRSIVGFFIKT</sequence>
<reference evidence="2 3" key="1">
    <citation type="journal article" date="2015" name="Int. J. Syst. Evol. Microbiol.">
        <title>Revisiting Corynebacterium glyciniphilum (ex Kubota et al., 1972) sp. nov., nom. rev., isolated from putrefied banana.</title>
        <authorList>
            <person name="Al-Dilaimi A."/>
            <person name="Bednarz H."/>
            <person name="Lomker A."/>
            <person name="Niehaus K."/>
            <person name="Kalinowski J."/>
            <person name="Ruckert C."/>
        </authorList>
    </citation>
    <scope>NUCLEOTIDE SEQUENCE [LARGE SCALE GENOMIC DNA]</scope>
    <source>
        <strain evidence="2">AJ 3170</strain>
        <plasmid evidence="3">Plasmid pCgly1</plasmid>
    </source>
</reference>
<keyword evidence="3" id="KW-1185">Reference proteome</keyword>
<dbReference type="KEGG" id="cgy:CGLY_16550"/>
<dbReference type="eggNOG" id="COG3751">
    <property type="taxonomic scope" value="Bacteria"/>
</dbReference>
<name>X5DR45_9CORY</name>
<dbReference type="Pfam" id="PF13640">
    <property type="entry name" value="2OG-FeII_Oxy_3"/>
    <property type="match status" value="1"/>
</dbReference>
<keyword evidence="2" id="KW-0614">Plasmid</keyword>
<protein>
    <recommendedName>
        <fullName evidence="1">Prolyl 4-hydroxylase alpha subunit Fe(2+) 2OG dioxygenase domain-containing protein</fullName>
    </recommendedName>
</protein>
<dbReference type="AlphaFoldDB" id="X5DR45"/>
<geneLocation type="plasmid" evidence="2 3">
    <name>pCgly1</name>
</geneLocation>